<evidence type="ECO:0000256" key="1">
    <source>
        <dbReference type="SAM" id="MobiDB-lite"/>
    </source>
</evidence>
<evidence type="ECO:0000259" key="2">
    <source>
        <dbReference type="Pfam" id="PF11195"/>
    </source>
</evidence>
<protein>
    <submittedName>
        <fullName evidence="3">DUF2829 domain-containing protein</fullName>
    </submittedName>
</protein>
<evidence type="ECO:0000313" key="3">
    <source>
        <dbReference type="EMBL" id="TMR25710.1"/>
    </source>
</evidence>
<reference evidence="3 4" key="1">
    <citation type="submission" date="2019-05" db="EMBL/GenBank/DDBJ databases">
        <title>Draft genome sequence of Nonomuraea zeae DSM 100528.</title>
        <authorList>
            <person name="Saricaoglu S."/>
            <person name="Isik K."/>
        </authorList>
    </citation>
    <scope>NUCLEOTIDE SEQUENCE [LARGE SCALE GENOMIC DNA]</scope>
    <source>
        <strain evidence="3 4">DSM 100528</strain>
    </source>
</reference>
<dbReference type="Pfam" id="PF11195">
    <property type="entry name" value="Tad2-like"/>
    <property type="match status" value="1"/>
</dbReference>
<name>A0A5S4GHI6_9ACTN</name>
<accession>A0A5S4GHI6</accession>
<gene>
    <name evidence="3" type="ORF">ETD85_45090</name>
</gene>
<proteinExistence type="predicted"/>
<dbReference type="InterPro" id="IPR021361">
    <property type="entry name" value="Tad2-like_dom"/>
</dbReference>
<comment type="caution">
    <text evidence="3">The sequence shown here is derived from an EMBL/GenBank/DDBJ whole genome shotgun (WGS) entry which is preliminary data.</text>
</comment>
<dbReference type="AlphaFoldDB" id="A0A5S4GHI6"/>
<evidence type="ECO:0000313" key="4">
    <source>
        <dbReference type="Proteomes" id="UP000306628"/>
    </source>
</evidence>
<feature type="domain" description="Thoeris anti-defense 2-like" evidence="2">
    <location>
        <begin position="1"/>
        <end position="38"/>
    </location>
</feature>
<keyword evidence="4" id="KW-1185">Reference proteome</keyword>
<feature type="region of interest" description="Disordered" evidence="1">
    <location>
        <begin position="33"/>
        <end position="55"/>
    </location>
</feature>
<organism evidence="3 4">
    <name type="scientific">Nonomuraea zeae</name>
    <dbReference type="NCBI Taxonomy" id="1642303"/>
    <lineage>
        <taxon>Bacteria</taxon>
        <taxon>Bacillati</taxon>
        <taxon>Actinomycetota</taxon>
        <taxon>Actinomycetes</taxon>
        <taxon>Streptosporangiales</taxon>
        <taxon>Streptosporangiaceae</taxon>
        <taxon>Nonomuraea</taxon>
    </lineage>
</organism>
<sequence>MKFGDALNALKAGRRLARAGWNGKGMWVFRVPARPSLSTRTTRSARPRPNSSAAP</sequence>
<dbReference type="Proteomes" id="UP000306628">
    <property type="component" value="Unassembled WGS sequence"/>
</dbReference>
<dbReference type="EMBL" id="VCKX01000224">
    <property type="protein sequence ID" value="TMR25710.1"/>
    <property type="molecule type" value="Genomic_DNA"/>
</dbReference>